<accession>D1AG96</accession>
<proteinExistence type="predicted"/>
<dbReference type="STRING" id="526218.Sterm_3888"/>
<dbReference type="InterPro" id="IPR018913">
    <property type="entry name" value="BppU_N"/>
</dbReference>
<evidence type="ECO:0000313" key="3">
    <source>
        <dbReference type="Proteomes" id="UP000000845"/>
    </source>
</evidence>
<protein>
    <recommendedName>
        <fullName evidence="1">BppU N-terminal domain-containing protein</fullName>
    </recommendedName>
</protein>
<evidence type="ECO:0000313" key="2">
    <source>
        <dbReference type="EMBL" id="ACZ10722.1"/>
    </source>
</evidence>
<name>D1AG96_SEBTE</name>
<reference evidence="3" key="1">
    <citation type="submission" date="2009-09" db="EMBL/GenBank/DDBJ databases">
        <title>The complete chromosome of Sebaldella termitidis ATCC 33386.</title>
        <authorList>
            <consortium name="US DOE Joint Genome Institute (JGI-PGF)"/>
            <person name="Lucas S."/>
            <person name="Copeland A."/>
            <person name="Lapidus A."/>
            <person name="Glavina del Rio T."/>
            <person name="Dalin E."/>
            <person name="Tice H."/>
            <person name="Bruce D."/>
            <person name="Goodwin L."/>
            <person name="Pitluck S."/>
            <person name="Kyrpides N."/>
            <person name="Mavromatis K."/>
            <person name="Ivanova N."/>
            <person name="Mikhailova N."/>
            <person name="Sims D."/>
            <person name="Meincke L."/>
            <person name="Brettin T."/>
            <person name="Detter J.C."/>
            <person name="Han C."/>
            <person name="Larimer F."/>
            <person name="Land M."/>
            <person name="Hauser L."/>
            <person name="Markowitz V."/>
            <person name="Cheng J.F."/>
            <person name="Hugenholtz P."/>
            <person name="Woyke T."/>
            <person name="Wu D."/>
            <person name="Eisen J.A."/>
        </authorList>
    </citation>
    <scope>NUCLEOTIDE SEQUENCE [LARGE SCALE GENOMIC DNA]</scope>
    <source>
        <strain evidence="3">ATCC 33386 / NCTC 11300</strain>
    </source>
</reference>
<dbReference type="Proteomes" id="UP000000845">
    <property type="component" value="Chromosome"/>
</dbReference>
<sequence length="153" mass="17359">MRKEYSVDLELFDNIKHTNILYVQGDSEVYPLTINLRKHGMPFDLTGKTATLTVTKMSGAVVVGECEIKDIDGVLVYNFKGNEITEGGKVSVLVQVYEGNKRLTFQEFVFHVKSTKDLNESIKATDEFNVLTDLIDSVENIGDWKDYKIELED</sequence>
<organism evidence="2 3">
    <name type="scientific">Sebaldella termitidis (strain ATCC 33386 / NCTC 11300)</name>
    <dbReference type="NCBI Taxonomy" id="526218"/>
    <lineage>
        <taxon>Bacteria</taxon>
        <taxon>Fusobacteriati</taxon>
        <taxon>Fusobacteriota</taxon>
        <taxon>Fusobacteriia</taxon>
        <taxon>Fusobacteriales</taxon>
        <taxon>Leptotrichiaceae</taxon>
        <taxon>Sebaldella</taxon>
    </lineage>
</organism>
<reference evidence="2 3" key="2">
    <citation type="journal article" date="2010" name="Stand. Genomic Sci.">
        <title>Complete genome sequence of Sebaldella termitidis type strain (NCTC 11300).</title>
        <authorList>
            <person name="Harmon-Smith M."/>
            <person name="Celia L."/>
            <person name="Chertkov O."/>
            <person name="Lapidus A."/>
            <person name="Copeland A."/>
            <person name="Glavina Del Rio T."/>
            <person name="Nolan M."/>
            <person name="Lucas S."/>
            <person name="Tice H."/>
            <person name="Cheng J.F."/>
            <person name="Han C."/>
            <person name="Detter J.C."/>
            <person name="Bruce D."/>
            <person name="Goodwin L."/>
            <person name="Pitluck S."/>
            <person name="Pati A."/>
            <person name="Liolios K."/>
            <person name="Ivanova N."/>
            <person name="Mavromatis K."/>
            <person name="Mikhailova N."/>
            <person name="Chen A."/>
            <person name="Palaniappan K."/>
            <person name="Land M."/>
            <person name="Hauser L."/>
            <person name="Chang Y.J."/>
            <person name="Jeffries C.D."/>
            <person name="Brettin T."/>
            <person name="Goker M."/>
            <person name="Beck B."/>
            <person name="Bristow J."/>
            <person name="Eisen J.A."/>
            <person name="Markowitz V."/>
            <person name="Hugenholtz P."/>
            <person name="Kyrpides N.C."/>
            <person name="Klenk H.P."/>
            <person name="Chen F."/>
        </authorList>
    </citation>
    <scope>NUCLEOTIDE SEQUENCE [LARGE SCALE GENOMIC DNA]</scope>
    <source>
        <strain evidence="3">ATCC 33386 / NCTC 11300</strain>
    </source>
</reference>
<dbReference type="KEGG" id="str:Sterm_3888"/>
<dbReference type="Pfam" id="PF10651">
    <property type="entry name" value="BppU_N"/>
    <property type="match status" value="1"/>
</dbReference>
<dbReference type="RefSeq" id="WP_012863301.1">
    <property type="nucleotide sequence ID" value="NC_013517.1"/>
</dbReference>
<keyword evidence="3" id="KW-1185">Reference proteome</keyword>
<evidence type="ECO:0000259" key="1">
    <source>
        <dbReference type="Pfam" id="PF10651"/>
    </source>
</evidence>
<dbReference type="HOGENOM" id="CLU_1712013_0_0_0"/>
<dbReference type="Gene3D" id="2.60.40.3350">
    <property type="match status" value="1"/>
</dbReference>
<dbReference type="EMBL" id="CP001739">
    <property type="protein sequence ID" value="ACZ10722.1"/>
    <property type="molecule type" value="Genomic_DNA"/>
</dbReference>
<dbReference type="AlphaFoldDB" id="D1AG96"/>
<gene>
    <name evidence="2" type="ordered locus">Sterm_3888</name>
</gene>
<feature type="domain" description="BppU N-terminal" evidence="1">
    <location>
        <begin position="14"/>
        <end position="139"/>
    </location>
</feature>